<dbReference type="Gene3D" id="3.30.460.10">
    <property type="entry name" value="Beta Polymerase, domain 2"/>
    <property type="match status" value="1"/>
</dbReference>
<feature type="domain" description="DNA-directed DNA polymerase X" evidence="10">
    <location>
        <begin position="4"/>
        <end position="327"/>
    </location>
</feature>
<dbReference type="GO" id="GO:0042578">
    <property type="term" value="F:phosphoric ester hydrolase activity"/>
    <property type="evidence" value="ECO:0007669"/>
    <property type="project" value="TreeGrafter"/>
</dbReference>
<dbReference type="SMART" id="SM00278">
    <property type="entry name" value="HhH1"/>
    <property type="match status" value="3"/>
</dbReference>
<evidence type="ECO:0000313" key="11">
    <source>
        <dbReference type="EMBL" id="OGM21510.1"/>
    </source>
</evidence>
<dbReference type="CDD" id="cd00141">
    <property type="entry name" value="NT_POLXc"/>
    <property type="match status" value="1"/>
</dbReference>
<dbReference type="Pfam" id="PF14791">
    <property type="entry name" value="DNA_pol_B_thumb"/>
    <property type="match status" value="1"/>
</dbReference>
<dbReference type="SUPFAM" id="SSF47802">
    <property type="entry name" value="DNA polymerase beta, N-terminal domain-like"/>
    <property type="match status" value="1"/>
</dbReference>
<keyword evidence="6" id="KW-0235">DNA replication</keyword>
<feature type="domain" description="Helix-hairpin-helix DNA-binding motif class 1" evidence="9">
    <location>
        <begin position="57"/>
        <end position="76"/>
    </location>
</feature>
<dbReference type="SUPFAM" id="SSF89550">
    <property type="entry name" value="PHP domain-like"/>
    <property type="match status" value="1"/>
</dbReference>
<accession>A0A1F7Y2V5</accession>
<dbReference type="AlphaFoldDB" id="A0A1F7Y2V5"/>
<dbReference type="InterPro" id="IPR022311">
    <property type="entry name" value="PolX-like"/>
</dbReference>
<dbReference type="InterPro" id="IPR047967">
    <property type="entry name" value="PolX_PHP"/>
</dbReference>
<comment type="cofactor">
    <cofactor evidence="1">
        <name>Mg(2+)</name>
        <dbReference type="ChEBI" id="CHEBI:18420"/>
    </cofactor>
</comment>
<dbReference type="SMART" id="SM00483">
    <property type="entry name" value="POLXc"/>
    <property type="match status" value="1"/>
</dbReference>
<dbReference type="Pfam" id="PF14716">
    <property type="entry name" value="HHH_8"/>
    <property type="match status" value="1"/>
</dbReference>
<sequence>MHKNLNNLEIAELLRAVAAAYKLKGQSENKFRIVAYERAADAVEHASSELKDLWDEGKLDDIPGIGKSIAEHLDEIFRNGKSKHFEEVMKGLPPAMFELMKVPGIGAKTSFKLTRELGIKDSKNAISQLEKAVKKGKVRNIEGFGEQSEESLEKSIKETKERTVRIILPYAQKIADDIIAWVKNDKNVQRADALGSLRRKASTVGDIDIAASSKNPIETINHFTKYPNATRVLEKGERTAGIIVAGGKQVDLMVEKPEAYGALLQHFTGSKHHNIALRELALKRNLSLSDYGIYFKTKNRKTLKKIETEEEFYKTLGMDWIPPELREDTGEIDMALKHNLPDLVQLSEVKADLQIHSSFDIETSHDLGESSMEEVINKANSLGYEYVAFTEHNPSKSGHNETQTVEILKRKCEKVDKINYSLRTASARNELRRVKKVFNSLEIDILPNGKLPVSDKGMETLDFALVSIHSSFRQNRVDMTRRVLSAMSHPKVKIFAHPTGRKLGAREGIDLDWEKIFDFCLKNNKWLEINADPMRLDLPDFLVRDAVKLGVKLTFGTDSHHIDSMDNMVFGVSVARRGWATKKDIVNTLSLEDFEKVLK</sequence>
<dbReference type="GO" id="GO:0008270">
    <property type="term" value="F:zinc ion binding"/>
    <property type="evidence" value="ECO:0007669"/>
    <property type="project" value="TreeGrafter"/>
</dbReference>
<keyword evidence="3" id="KW-0237">DNA synthesis</keyword>
<keyword evidence="4" id="KW-0808">Transferase</keyword>
<dbReference type="Gene3D" id="3.20.20.140">
    <property type="entry name" value="Metal-dependent hydrolases"/>
    <property type="match status" value="1"/>
</dbReference>
<dbReference type="Gene3D" id="1.10.150.110">
    <property type="entry name" value="DNA polymerase beta, N-terminal domain-like"/>
    <property type="match status" value="1"/>
</dbReference>
<evidence type="ECO:0000259" key="10">
    <source>
        <dbReference type="SMART" id="SM00483"/>
    </source>
</evidence>
<feature type="domain" description="Helix-hairpin-helix DNA-binding motif class 1" evidence="9">
    <location>
        <begin position="136"/>
        <end position="155"/>
    </location>
</feature>
<dbReference type="CDD" id="cd07436">
    <property type="entry name" value="PHP_PolX"/>
    <property type="match status" value="1"/>
</dbReference>
<dbReference type="GO" id="GO:0005829">
    <property type="term" value="C:cytosol"/>
    <property type="evidence" value="ECO:0007669"/>
    <property type="project" value="TreeGrafter"/>
</dbReference>
<dbReference type="PANTHER" id="PTHR36928:SF1">
    <property type="entry name" value="PHOSPHATASE YCDX-RELATED"/>
    <property type="match status" value="1"/>
</dbReference>
<feature type="domain" description="Helix-hairpin-helix DNA-binding motif class 1" evidence="9">
    <location>
        <begin position="97"/>
        <end position="116"/>
    </location>
</feature>
<keyword evidence="5" id="KW-0548">Nucleotidyltransferase</keyword>
<name>A0A1F7Y2V5_9BACT</name>
<dbReference type="InterPro" id="IPR010996">
    <property type="entry name" value="HHH_MUS81"/>
</dbReference>
<dbReference type="EMBL" id="MGGE01000014">
    <property type="protein sequence ID" value="OGM21510.1"/>
    <property type="molecule type" value="Genomic_DNA"/>
</dbReference>
<gene>
    <name evidence="11" type="ORF">A2714_00120</name>
</gene>
<reference evidence="11 12" key="1">
    <citation type="journal article" date="2016" name="Nat. Commun.">
        <title>Thousands of microbial genomes shed light on interconnected biogeochemical processes in an aquifer system.</title>
        <authorList>
            <person name="Anantharaman K."/>
            <person name="Brown C.T."/>
            <person name="Hug L.A."/>
            <person name="Sharon I."/>
            <person name="Castelle C.J."/>
            <person name="Probst A.J."/>
            <person name="Thomas B.C."/>
            <person name="Singh A."/>
            <person name="Wilkins M.J."/>
            <person name="Karaoz U."/>
            <person name="Brodie E.L."/>
            <person name="Williams K.H."/>
            <person name="Hubbard S.S."/>
            <person name="Banfield J.F."/>
        </authorList>
    </citation>
    <scope>NUCLEOTIDE SEQUENCE [LARGE SCALE GENOMIC DNA]</scope>
</reference>
<dbReference type="InterPro" id="IPR043519">
    <property type="entry name" value="NT_sf"/>
</dbReference>
<dbReference type="InterPro" id="IPR027421">
    <property type="entry name" value="DNA_pol_lamdba_lyase_dom_sf"/>
</dbReference>
<evidence type="ECO:0000256" key="2">
    <source>
        <dbReference type="ARBA" id="ARBA00012417"/>
    </source>
</evidence>
<proteinExistence type="predicted"/>
<organism evidence="11 12">
    <name type="scientific">Candidatus Woesebacteria bacterium RIFCSPHIGHO2_01_FULL_38_9</name>
    <dbReference type="NCBI Taxonomy" id="1802492"/>
    <lineage>
        <taxon>Bacteria</taxon>
        <taxon>Candidatus Woeseibacteriota</taxon>
    </lineage>
</organism>
<dbReference type="InterPro" id="IPR050243">
    <property type="entry name" value="PHP_phosphatase"/>
</dbReference>
<dbReference type="PANTHER" id="PTHR36928">
    <property type="entry name" value="PHOSPHATASE YCDX-RELATED"/>
    <property type="match status" value="1"/>
</dbReference>
<evidence type="ECO:0000256" key="7">
    <source>
        <dbReference type="ARBA" id="ARBA00022932"/>
    </source>
</evidence>
<evidence type="ECO:0000256" key="3">
    <source>
        <dbReference type="ARBA" id="ARBA00022634"/>
    </source>
</evidence>
<keyword evidence="7" id="KW-0239">DNA-directed DNA polymerase</keyword>
<dbReference type="GO" id="GO:0003887">
    <property type="term" value="F:DNA-directed DNA polymerase activity"/>
    <property type="evidence" value="ECO:0007669"/>
    <property type="project" value="UniProtKB-KW"/>
</dbReference>
<comment type="catalytic activity">
    <reaction evidence="8">
        <text>DNA(n) + a 2'-deoxyribonucleoside 5'-triphosphate = DNA(n+1) + diphosphate</text>
        <dbReference type="Rhea" id="RHEA:22508"/>
        <dbReference type="Rhea" id="RHEA-COMP:17339"/>
        <dbReference type="Rhea" id="RHEA-COMP:17340"/>
        <dbReference type="ChEBI" id="CHEBI:33019"/>
        <dbReference type="ChEBI" id="CHEBI:61560"/>
        <dbReference type="ChEBI" id="CHEBI:173112"/>
        <dbReference type="EC" id="2.7.7.7"/>
    </reaction>
</comment>
<evidence type="ECO:0000256" key="1">
    <source>
        <dbReference type="ARBA" id="ARBA00001946"/>
    </source>
</evidence>
<dbReference type="GO" id="GO:0003677">
    <property type="term" value="F:DNA binding"/>
    <property type="evidence" value="ECO:0007669"/>
    <property type="project" value="InterPro"/>
</dbReference>
<evidence type="ECO:0000259" key="9">
    <source>
        <dbReference type="SMART" id="SM00278"/>
    </source>
</evidence>
<dbReference type="InterPro" id="IPR002054">
    <property type="entry name" value="DNA-dir_DNA_pol_X"/>
</dbReference>
<protein>
    <recommendedName>
        <fullName evidence="2">DNA-directed DNA polymerase</fullName>
        <ecNumber evidence="2">2.7.7.7</ecNumber>
    </recommendedName>
</protein>
<dbReference type="SUPFAM" id="SSF81301">
    <property type="entry name" value="Nucleotidyltransferase"/>
    <property type="match status" value="1"/>
</dbReference>
<dbReference type="Proteomes" id="UP000178419">
    <property type="component" value="Unassembled WGS sequence"/>
</dbReference>
<dbReference type="EC" id="2.7.7.7" evidence="2"/>
<evidence type="ECO:0000256" key="6">
    <source>
        <dbReference type="ARBA" id="ARBA00022705"/>
    </source>
</evidence>
<dbReference type="InterPro" id="IPR016195">
    <property type="entry name" value="Pol/histidinol_Pase-like"/>
</dbReference>
<evidence type="ECO:0000313" key="12">
    <source>
        <dbReference type="Proteomes" id="UP000178419"/>
    </source>
</evidence>
<dbReference type="Gene3D" id="3.30.210.10">
    <property type="entry name" value="DNA polymerase, thumb domain"/>
    <property type="match status" value="1"/>
</dbReference>
<evidence type="ECO:0000256" key="5">
    <source>
        <dbReference type="ARBA" id="ARBA00022695"/>
    </source>
</evidence>
<dbReference type="Gene3D" id="1.10.150.20">
    <property type="entry name" value="5' to 3' exonuclease, C-terminal subdomain"/>
    <property type="match status" value="1"/>
</dbReference>
<evidence type="ECO:0000256" key="4">
    <source>
        <dbReference type="ARBA" id="ARBA00022679"/>
    </source>
</evidence>
<dbReference type="InterPro" id="IPR003583">
    <property type="entry name" value="Hlx-hairpin-Hlx_DNA-bd_motif"/>
</dbReference>
<dbReference type="InterPro" id="IPR029398">
    <property type="entry name" value="PolB_thumb"/>
</dbReference>
<dbReference type="GO" id="GO:0006281">
    <property type="term" value="P:DNA repair"/>
    <property type="evidence" value="ECO:0007669"/>
    <property type="project" value="InterPro"/>
</dbReference>
<dbReference type="InterPro" id="IPR037160">
    <property type="entry name" value="DNA_Pol_thumb_sf"/>
</dbReference>
<comment type="caution">
    <text evidence="11">The sequence shown here is derived from an EMBL/GenBank/DDBJ whole genome shotgun (WGS) entry which is preliminary data.</text>
</comment>
<dbReference type="PIRSF" id="PIRSF005047">
    <property type="entry name" value="UCP005047_YshC"/>
    <property type="match status" value="1"/>
</dbReference>
<evidence type="ECO:0000256" key="8">
    <source>
        <dbReference type="ARBA" id="ARBA00049244"/>
    </source>
</evidence>